<dbReference type="InterPro" id="IPR052710">
    <property type="entry name" value="CAAX_protease"/>
</dbReference>
<feature type="transmembrane region" description="Helical" evidence="1">
    <location>
        <begin position="12"/>
        <end position="33"/>
    </location>
</feature>
<proteinExistence type="predicted"/>
<keyword evidence="3" id="KW-0482">Metalloprotease</keyword>
<keyword evidence="3" id="KW-0378">Hydrolase</keyword>
<dbReference type="PANTHER" id="PTHR36435">
    <property type="entry name" value="SLR1288 PROTEIN"/>
    <property type="match status" value="1"/>
</dbReference>
<evidence type="ECO:0000313" key="4">
    <source>
        <dbReference type="Proteomes" id="UP000617041"/>
    </source>
</evidence>
<feature type="transmembrane region" description="Helical" evidence="1">
    <location>
        <begin position="166"/>
        <end position="183"/>
    </location>
</feature>
<comment type="caution">
    <text evidence="3">The sequence shown here is derived from an EMBL/GenBank/DDBJ whole genome shotgun (WGS) entry which is preliminary data.</text>
</comment>
<dbReference type="PANTHER" id="PTHR36435:SF1">
    <property type="entry name" value="CAAX AMINO TERMINAL PROTEASE FAMILY PROTEIN"/>
    <property type="match status" value="1"/>
</dbReference>
<dbReference type="Pfam" id="PF02517">
    <property type="entry name" value="Rce1-like"/>
    <property type="match status" value="1"/>
</dbReference>
<feature type="domain" description="CAAX prenyl protease 2/Lysostaphin resistance protein A-like" evidence="2">
    <location>
        <begin position="111"/>
        <end position="202"/>
    </location>
</feature>
<dbReference type="AlphaFoldDB" id="A0A934UPN5"/>
<keyword evidence="4" id="KW-1185">Reference proteome</keyword>
<evidence type="ECO:0000313" key="3">
    <source>
        <dbReference type="EMBL" id="MBK0391749.1"/>
    </source>
</evidence>
<dbReference type="GO" id="GO:0080120">
    <property type="term" value="P:CAAX-box protein maturation"/>
    <property type="evidence" value="ECO:0007669"/>
    <property type="project" value="UniProtKB-ARBA"/>
</dbReference>
<evidence type="ECO:0000259" key="2">
    <source>
        <dbReference type="Pfam" id="PF02517"/>
    </source>
</evidence>
<feature type="transmembrane region" description="Helical" evidence="1">
    <location>
        <begin position="190"/>
        <end position="206"/>
    </location>
</feature>
<dbReference type="GO" id="GO:0004175">
    <property type="term" value="F:endopeptidase activity"/>
    <property type="evidence" value="ECO:0007669"/>
    <property type="project" value="UniProtKB-ARBA"/>
</dbReference>
<keyword evidence="1" id="KW-0472">Membrane</keyword>
<keyword evidence="1" id="KW-0812">Transmembrane</keyword>
<dbReference type="GO" id="GO:0008237">
    <property type="term" value="F:metallopeptidase activity"/>
    <property type="evidence" value="ECO:0007669"/>
    <property type="project" value="UniProtKB-KW"/>
</dbReference>
<organism evidence="3 4">
    <name type="scientific">Ramlibacter algicola</name>
    <dbReference type="NCBI Taxonomy" id="2795217"/>
    <lineage>
        <taxon>Bacteria</taxon>
        <taxon>Pseudomonadati</taxon>
        <taxon>Pseudomonadota</taxon>
        <taxon>Betaproteobacteria</taxon>
        <taxon>Burkholderiales</taxon>
        <taxon>Comamonadaceae</taxon>
        <taxon>Ramlibacter</taxon>
    </lineage>
</organism>
<keyword evidence="3" id="KW-0645">Protease</keyword>
<dbReference type="RefSeq" id="WP_200786549.1">
    <property type="nucleotide sequence ID" value="NZ_JAEDAO010000001.1"/>
</dbReference>
<feature type="transmembrane region" description="Helical" evidence="1">
    <location>
        <begin position="45"/>
        <end position="68"/>
    </location>
</feature>
<name>A0A934UPN5_9BURK</name>
<evidence type="ECO:0000256" key="1">
    <source>
        <dbReference type="SAM" id="Phobius"/>
    </source>
</evidence>
<gene>
    <name evidence="3" type="ORF">I8E28_04025</name>
</gene>
<feature type="transmembrane region" description="Helical" evidence="1">
    <location>
        <begin position="212"/>
        <end position="238"/>
    </location>
</feature>
<dbReference type="InterPro" id="IPR003675">
    <property type="entry name" value="Rce1/LyrA-like_dom"/>
</dbReference>
<dbReference type="Proteomes" id="UP000617041">
    <property type="component" value="Unassembled WGS sequence"/>
</dbReference>
<accession>A0A934UPN5</accession>
<protein>
    <submittedName>
        <fullName evidence="3">CPBP family intramembrane metalloprotease</fullName>
    </submittedName>
</protein>
<dbReference type="EMBL" id="JAEDAO010000001">
    <property type="protein sequence ID" value="MBK0391749.1"/>
    <property type="molecule type" value="Genomic_DNA"/>
</dbReference>
<reference evidence="3" key="1">
    <citation type="submission" date="2020-12" db="EMBL/GenBank/DDBJ databases">
        <title>Ramlibacter sp. nov., isolated from a freshwater alga, Cryptomonas.</title>
        <authorList>
            <person name="Kim H.M."/>
            <person name="Jeon C.O."/>
        </authorList>
    </citation>
    <scope>NUCLEOTIDE SEQUENCE</scope>
    <source>
        <strain evidence="3">CrO1</strain>
    </source>
</reference>
<sequence>MQSLRRLADRHPVALAIGFAALQFALTAAILLGGRAALPPHAFGAVKLTAFASTIVLPLVLAHALGLWRSLGLEPSRVRPAPVFLAGLVLVAMNLSCGPRAEVLAQWPTDLAVQFFNAFGEELLFRGVIFALLLRLPVWQALLLNSVLFGGMHLLHGFMGLAWPEALQRAGLTMLGGALFTAVRYRSGSLWLAIALHMALNLSVMYNDLAAVAGASALAFAHWFTPTLETAIAAWVAWSMRRPAARAHALPSGVGC</sequence>
<keyword evidence="1" id="KW-1133">Transmembrane helix</keyword>